<dbReference type="InterPro" id="IPR036890">
    <property type="entry name" value="HATPase_C_sf"/>
</dbReference>
<evidence type="ECO:0000256" key="1">
    <source>
        <dbReference type="ARBA" id="ARBA00022527"/>
    </source>
</evidence>
<comment type="function">
    <text evidence="7">Binds to sigma F and blocks its ability to form an RNA polymerase holoenzyme (E-sigma F). Phosphorylates SpoIIAA on a serine residue. This phosphorylation may enable SpoIIAA to act as an anti-anti-sigma factor that counteracts SpoIIAB and thus releases sigma F from inhibition.</text>
</comment>
<evidence type="ECO:0000256" key="3">
    <source>
        <dbReference type="ARBA" id="ARBA00022741"/>
    </source>
</evidence>
<accession>A0ABV8UTC7</accession>
<keyword evidence="6 7" id="KW-0749">Sporulation</keyword>
<keyword evidence="5 7" id="KW-0067">ATP-binding</keyword>
<evidence type="ECO:0000256" key="7">
    <source>
        <dbReference type="HAMAP-Rule" id="MF_00637"/>
    </source>
</evidence>
<comment type="catalytic activity">
    <reaction evidence="7">
        <text>L-threonyl-[protein] + ATP = O-phospho-L-threonyl-[protein] + ADP + H(+)</text>
        <dbReference type="Rhea" id="RHEA:46608"/>
        <dbReference type="Rhea" id="RHEA-COMP:11060"/>
        <dbReference type="Rhea" id="RHEA-COMP:11605"/>
        <dbReference type="ChEBI" id="CHEBI:15378"/>
        <dbReference type="ChEBI" id="CHEBI:30013"/>
        <dbReference type="ChEBI" id="CHEBI:30616"/>
        <dbReference type="ChEBI" id="CHEBI:61977"/>
        <dbReference type="ChEBI" id="CHEBI:456216"/>
        <dbReference type="EC" id="2.7.11.1"/>
    </reaction>
</comment>
<evidence type="ECO:0000313" key="10">
    <source>
        <dbReference type="Proteomes" id="UP001595733"/>
    </source>
</evidence>
<evidence type="ECO:0000313" key="9">
    <source>
        <dbReference type="EMBL" id="MFC4354533.1"/>
    </source>
</evidence>
<comment type="catalytic activity">
    <reaction evidence="7">
        <text>L-seryl-[protein] + ATP = O-phospho-L-seryl-[protein] + ADP + H(+)</text>
        <dbReference type="Rhea" id="RHEA:17989"/>
        <dbReference type="Rhea" id="RHEA-COMP:9863"/>
        <dbReference type="Rhea" id="RHEA-COMP:11604"/>
        <dbReference type="ChEBI" id="CHEBI:15378"/>
        <dbReference type="ChEBI" id="CHEBI:29999"/>
        <dbReference type="ChEBI" id="CHEBI:30616"/>
        <dbReference type="ChEBI" id="CHEBI:83421"/>
        <dbReference type="ChEBI" id="CHEBI:456216"/>
        <dbReference type="EC" id="2.7.11.1"/>
    </reaction>
</comment>
<name>A0ABV8UTC7_9BACL</name>
<dbReference type="HAMAP" id="MF_00637">
    <property type="entry name" value="Anti_sigma_F"/>
    <property type="match status" value="1"/>
</dbReference>
<dbReference type="InterPro" id="IPR003594">
    <property type="entry name" value="HATPase_dom"/>
</dbReference>
<keyword evidence="3 7" id="KW-0547">Nucleotide-binding</keyword>
<evidence type="ECO:0000259" key="8">
    <source>
        <dbReference type="SMART" id="SM00387"/>
    </source>
</evidence>
<evidence type="ECO:0000256" key="4">
    <source>
        <dbReference type="ARBA" id="ARBA00022777"/>
    </source>
</evidence>
<dbReference type="SMART" id="SM00387">
    <property type="entry name" value="HATPase_c"/>
    <property type="match status" value="1"/>
</dbReference>
<protein>
    <recommendedName>
        <fullName evidence="7">Anti-sigma F factor</fullName>
        <ecNumber evidence="7">2.7.11.1</ecNumber>
    </recommendedName>
    <alternativeName>
        <fullName evidence="7">Stage II sporulation protein AB</fullName>
    </alternativeName>
</protein>
<dbReference type="PANTHER" id="PTHR35526:SF3">
    <property type="entry name" value="ANTI-SIGMA-F FACTOR RSBW"/>
    <property type="match status" value="1"/>
</dbReference>
<dbReference type="PANTHER" id="PTHR35526">
    <property type="entry name" value="ANTI-SIGMA-F FACTOR RSBW-RELATED"/>
    <property type="match status" value="1"/>
</dbReference>
<dbReference type="EC" id="2.7.11.1" evidence="7"/>
<evidence type="ECO:0000256" key="2">
    <source>
        <dbReference type="ARBA" id="ARBA00022679"/>
    </source>
</evidence>
<dbReference type="Pfam" id="PF13581">
    <property type="entry name" value="HATPase_c_2"/>
    <property type="match status" value="1"/>
</dbReference>
<dbReference type="InterPro" id="IPR050267">
    <property type="entry name" value="Anti-sigma-factor_SerPK"/>
</dbReference>
<keyword evidence="10" id="KW-1185">Reference proteome</keyword>
<dbReference type="EMBL" id="JBHSEF010000011">
    <property type="protein sequence ID" value="MFC4354533.1"/>
    <property type="molecule type" value="Genomic_DNA"/>
</dbReference>
<proteinExistence type="inferred from homology"/>
<dbReference type="InterPro" id="IPR010194">
    <property type="entry name" value="Anti-sigma_F"/>
</dbReference>
<keyword evidence="1 7" id="KW-0723">Serine/threonine-protein kinase</keyword>
<feature type="domain" description="Histidine kinase/HSP90-like ATPase" evidence="8">
    <location>
        <begin position="35"/>
        <end position="140"/>
    </location>
</feature>
<comment type="caution">
    <text evidence="9">The sequence shown here is derived from an EMBL/GenBank/DDBJ whole genome shotgun (WGS) entry which is preliminary data.</text>
</comment>
<dbReference type="RefSeq" id="WP_378140810.1">
    <property type="nucleotide sequence ID" value="NZ_JBHSEF010000011.1"/>
</dbReference>
<dbReference type="NCBIfam" id="TIGR01925">
    <property type="entry name" value="spIIAB"/>
    <property type="match status" value="1"/>
</dbReference>
<comment type="similarity">
    <text evidence="7">Belongs to the anti-sigma-factor family.</text>
</comment>
<sequence>MNNALEVRFPALSENEALARLIISAFLAPIDPLVEELAEFKTSLSEAVTNAIIHGYDESEDGWVYVTARIEEHTVTVEIRDEGAGIPDIELAREPLYSSRAHEERSGMGFTIMESFCDEVTIHSSNGLGTTIQLIKHFTPTASFSQVN</sequence>
<keyword evidence="2 7" id="KW-0808">Transferase</keyword>
<dbReference type="Proteomes" id="UP001595733">
    <property type="component" value="Unassembled WGS sequence"/>
</dbReference>
<gene>
    <name evidence="7 9" type="primary">spoIIAB</name>
    <name evidence="9" type="ORF">ACFO0S_05495</name>
</gene>
<dbReference type="Gene3D" id="3.30.565.10">
    <property type="entry name" value="Histidine kinase-like ATPase, C-terminal domain"/>
    <property type="match status" value="1"/>
</dbReference>
<evidence type="ECO:0000256" key="6">
    <source>
        <dbReference type="ARBA" id="ARBA00022969"/>
    </source>
</evidence>
<reference evidence="10" key="1">
    <citation type="journal article" date="2019" name="Int. J. Syst. Evol. Microbiol.">
        <title>The Global Catalogue of Microorganisms (GCM) 10K type strain sequencing project: providing services to taxonomists for standard genome sequencing and annotation.</title>
        <authorList>
            <consortium name="The Broad Institute Genomics Platform"/>
            <consortium name="The Broad Institute Genome Sequencing Center for Infectious Disease"/>
            <person name="Wu L."/>
            <person name="Ma J."/>
        </authorList>
    </citation>
    <scope>NUCLEOTIDE SEQUENCE [LARGE SCALE GENOMIC DNA]</scope>
    <source>
        <strain evidence="10">CCUG 50353</strain>
    </source>
</reference>
<keyword evidence="4 7" id="KW-0418">Kinase</keyword>
<dbReference type="GO" id="GO:0004674">
    <property type="term" value="F:protein serine/threonine kinase activity"/>
    <property type="evidence" value="ECO:0007669"/>
    <property type="project" value="UniProtKB-EC"/>
</dbReference>
<dbReference type="SUPFAM" id="SSF55874">
    <property type="entry name" value="ATPase domain of HSP90 chaperone/DNA topoisomerase II/histidine kinase"/>
    <property type="match status" value="1"/>
</dbReference>
<evidence type="ECO:0000256" key="5">
    <source>
        <dbReference type="ARBA" id="ARBA00022840"/>
    </source>
</evidence>
<organism evidence="9 10">
    <name type="scientific">Chryseomicrobium palamuruense</name>
    <dbReference type="NCBI Taxonomy" id="682973"/>
    <lineage>
        <taxon>Bacteria</taxon>
        <taxon>Bacillati</taxon>
        <taxon>Bacillota</taxon>
        <taxon>Bacilli</taxon>
        <taxon>Bacillales</taxon>
        <taxon>Caryophanaceae</taxon>
        <taxon>Chryseomicrobium</taxon>
    </lineage>
</organism>